<dbReference type="GO" id="GO:0042973">
    <property type="term" value="F:glucan endo-1,3-beta-D-glucosidase activity"/>
    <property type="evidence" value="ECO:0007669"/>
    <property type="project" value="UniProtKB-EC"/>
</dbReference>
<dbReference type="PROSITE" id="PS00587">
    <property type="entry name" value="GLYCOSYL_HYDROL_F17"/>
    <property type="match status" value="1"/>
</dbReference>
<reference evidence="22 23" key="1">
    <citation type="submission" date="2024-03" db="EMBL/GenBank/DDBJ databases">
        <authorList>
            <person name="Martinez-Hernandez J."/>
        </authorList>
    </citation>
    <scope>NUCLEOTIDE SEQUENCE [LARGE SCALE GENOMIC DNA]</scope>
</reference>
<dbReference type="Pfam" id="PF07983">
    <property type="entry name" value="X8"/>
    <property type="match status" value="1"/>
</dbReference>
<evidence type="ECO:0000256" key="8">
    <source>
        <dbReference type="ARBA" id="ARBA00022801"/>
    </source>
</evidence>
<keyword evidence="19" id="KW-1133">Transmembrane helix</keyword>
<evidence type="ECO:0000256" key="1">
    <source>
        <dbReference type="ARBA" id="ARBA00000382"/>
    </source>
</evidence>
<dbReference type="GO" id="GO:0005975">
    <property type="term" value="P:carbohydrate metabolic process"/>
    <property type="evidence" value="ECO:0007669"/>
    <property type="project" value="InterPro"/>
</dbReference>
<gene>
    <name evidence="22" type="ORF">LLUT_LOCUS6367</name>
</gene>
<dbReference type="InterPro" id="IPR044965">
    <property type="entry name" value="Glyco_hydro_17_plant"/>
</dbReference>
<evidence type="ECO:0000256" key="2">
    <source>
        <dbReference type="ARBA" id="ARBA00004609"/>
    </source>
</evidence>
<dbReference type="FunFam" id="1.20.58.1040:FF:000002">
    <property type="entry name" value="Glucan endo-1,3-beta-glucosidase 8"/>
    <property type="match status" value="1"/>
</dbReference>
<comment type="similarity">
    <text evidence="3 17">Belongs to the glycosyl hydrolase 17 family.</text>
</comment>
<protein>
    <recommendedName>
        <fullName evidence="4">glucan endo-1,3-beta-D-glucosidase</fullName>
        <ecNumber evidence="4">3.2.1.39</ecNumber>
    </recommendedName>
    <alternativeName>
        <fullName evidence="15">(1-&gt;3)-beta-glucan endohydrolase</fullName>
    </alternativeName>
    <alternativeName>
        <fullName evidence="16">Beta-1,3-endoglucanase</fullName>
    </alternativeName>
</protein>
<evidence type="ECO:0000256" key="17">
    <source>
        <dbReference type="RuleBase" id="RU004335"/>
    </source>
</evidence>
<name>A0AAV1W8W1_LUPLU</name>
<keyword evidence="23" id="KW-1185">Reference proteome</keyword>
<comment type="caution">
    <text evidence="22">The sequence shown here is derived from an EMBL/GenBank/DDBJ whole genome shotgun (WGS) entry which is preliminary data.</text>
</comment>
<feature type="chain" id="PRO_5043561720" description="glucan endo-1,3-beta-D-glucosidase" evidence="20">
    <location>
        <begin position="28"/>
        <end position="490"/>
    </location>
</feature>
<evidence type="ECO:0000256" key="14">
    <source>
        <dbReference type="ARBA" id="ARBA00023295"/>
    </source>
</evidence>
<dbReference type="SMART" id="SM00768">
    <property type="entry name" value="X8"/>
    <property type="match status" value="1"/>
</dbReference>
<dbReference type="InterPro" id="IPR017853">
    <property type="entry name" value="GH"/>
</dbReference>
<evidence type="ECO:0000256" key="15">
    <source>
        <dbReference type="ARBA" id="ARBA00033335"/>
    </source>
</evidence>
<evidence type="ECO:0000259" key="21">
    <source>
        <dbReference type="SMART" id="SM00768"/>
    </source>
</evidence>
<feature type="signal peptide" evidence="20">
    <location>
        <begin position="1"/>
        <end position="27"/>
    </location>
</feature>
<evidence type="ECO:0000256" key="10">
    <source>
        <dbReference type="ARBA" id="ARBA00023136"/>
    </source>
</evidence>
<keyword evidence="11" id="KW-1015">Disulfide bond</keyword>
<dbReference type="FunFam" id="3.20.20.80:FF:000008">
    <property type="entry name" value="Glucan endo-1,3-beta-glucosidase 5"/>
    <property type="match status" value="1"/>
</dbReference>
<keyword evidence="14 18" id="KW-0326">Glycosidase</keyword>
<evidence type="ECO:0000256" key="6">
    <source>
        <dbReference type="ARBA" id="ARBA00022622"/>
    </source>
</evidence>
<evidence type="ECO:0000313" key="22">
    <source>
        <dbReference type="EMBL" id="CAL0305307.1"/>
    </source>
</evidence>
<dbReference type="PANTHER" id="PTHR32227">
    <property type="entry name" value="GLUCAN ENDO-1,3-BETA-GLUCOSIDASE BG1-RELATED-RELATED"/>
    <property type="match status" value="1"/>
</dbReference>
<dbReference type="Proteomes" id="UP001497480">
    <property type="component" value="Unassembled WGS sequence"/>
</dbReference>
<dbReference type="Gene3D" id="1.20.58.1040">
    <property type="match status" value="1"/>
</dbReference>
<dbReference type="GO" id="GO:0006952">
    <property type="term" value="P:defense response"/>
    <property type="evidence" value="ECO:0007669"/>
    <property type="project" value="UniProtKB-KW"/>
</dbReference>
<dbReference type="EMBL" id="CAXHTB010000004">
    <property type="protein sequence ID" value="CAL0305307.1"/>
    <property type="molecule type" value="Genomic_DNA"/>
</dbReference>
<keyword evidence="7 20" id="KW-0732">Signal</keyword>
<organism evidence="22 23">
    <name type="scientific">Lupinus luteus</name>
    <name type="common">European yellow lupine</name>
    <dbReference type="NCBI Taxonomy" id="3873"/>
    <lineage>
        <taxon>Eukaryota</taxon>
        <taxon>Viridiplantae</taxon>
        <taxon>Streptophyta</taxon>
        <taxon>Embryophyta</taxon>
        <taxon>Tracheophyta</taxon>
        <taxon>Spermatophyta</taxon>
        <taxon>Magnoliopsida</taxon>
        <taxon>eudicotyledons</taxon>
        <taxon>Gunneridae</taxon>
        <taxon>Pentapetalae</taxon>
        <taxon>rosids</taxon>
        <taxon>fabids</taxon>
        <taxon>Fabales</taxon>
        <taxon>Fabaceae</taxon>
        <taxon>Papilionoideae</taxon>
        <taxon>50 kb inversion clade</taxon>
        <taxon>genistoids sensu lato</taxon>
        <taxon>core genistoids</taxon>
        <taxon>Genisteae</taxon>
        <taxon>Lupinus</taxon>
    </lineage>
</organism>
<evidence type="ECO:0000256" key="4">
    <source>
        <dbReference type="ARBA" id="ARBA00012780"/>
    </source>
</evidence>
<dbReference type="Pfam" id="PF00332">
    <property type="entry name" value="Glyco_hydro_17"/>
    <property type="match status" value="1"/>
</dbReference>
<keyword evidence="9" id="KW-0611">Plant defense</keyword>
<keyword evidence="13" id="KW-0449">Lipoprotein</keyword>
<evidence type="ECO:0000256" key="7">
    <source>
        <dbReference type="ARBA" id="ARBA00022729"/>
    </source>
</evidence>
<comment type="subcellular location">
    <subcellularLocation>
        <location evidence="2">Cell membrane</location>
        <topology evidence="2">Lipid-anchor</topology>
        <topology evidence="2">GPI-anchor</topology>
    </subcellularLocation>
</comment>
<dbReference type="InterPro" id="IPR012946">
    <property type="entry name" value="X8"/>
</dbReference>
<evidence type="ECO:0000313" key="23">
    <source>
        <dbReference type="Proteomes" id="UP001497480"/>
    </source>
</evidence>
<dbReference type="SUPFAM" id="SSF51445">
    <property type="entry name" value="(Trans)glycosidases"/>
    <property type="match status" value="1"/>
</dbReference>
<keyword evidence="19" id="KW-0812">Transmembrane</keyword>
<evidence type="ECO:0000256" key="3">
    <source>
        <dbReference type="ARBA" id="ARBA00008773"/>
    </source>
</evidence>
<evidence type="ECO:0000256" key="9">
    <source>
        <dbReference type="ARBA" id="ARBA00022821"/>
    </source>
</evidence>
<feature type="transmembrane region" description="Helical" evidence="19">
    <location>
        <begin position="467"/>
        <end position="489"/>
    </location>
</feature>
<evidence type="ECO:0000256" key="18">
    <source>
        <dbReference type="RuleBase" id="RU004336"/>
    </source>
</evidence>
<keyword evidence="8 18" id="KW-0378">Hydrolase</keyword>
<proteinExistence type="inferred from homology"/>
<comment type="catalytic activity">
    <reaction evidence="1">
        <text>Hydrolysis of (1-&gt;3)-beta-D-glucosidic linkages in (1-&gt;3)-beta-D-glucans.</text>
        <dbReference type="EC" id="3.2.1.39"/>
    </reaction>
</comment>
<dbReference type="GO" id="GO:0098552">
    <property type="term" value="C:side of membrane"/>
    <property type="evidence" value="ECO:0007669"/>
    <property type="project" value="UniProtKB-KW"/>
</dbReference>
<accession>A0AAV1W8W1</accession>
<feature type="domain" description="X8" evidence="21">
    <location>
        <begin position="373"/>
        <end position="456"/>
    </location>
</feature>
<keyword evidence="10 19" id="KW-0472">Membrane</keyword>
<sequence length="490" mass="54248">MARTMARAKLLMCALCLILVQLQGTQATAIEGLGVNWGSLASHPMEPNIVVNMLKSNGIKKVKLFDSDSWTVSAFSNTDIEVMVGIPNDQLSKFAGSSGDAEDWVKANLTKHFGDGGVNIRYVSVGNEPFLSSYNGSFVKTTFPAMQNIQRAIDKAGLGDKVKVTTAMNADVYESSSNNPSDGQFKSQTYDEMIKIVSFLNEKKAPFVVNIYPFLNIYQNKDFPEELAFFDGGGRTIDDKNAQYSNVFDANLDTLMWSLKKAGYPNVEIMVGEVGWPTDGHISANPKNAKRFYQGFLKKMASKKGSPLHPEPFDVYLFSLFDEDLKSIAPGNFERHWGIFRYDGRSKFPIDFSGQGQEKWPEEAQGVRYQENKWCVLNSDVKNMSLVPAALDYACAFADCTSLGYGCSCENLDLRGNTSFAFNQYFQTKDQSVEACDFNGLGSIVNEDPSRGTCLFPIEIESNKSGLMLKAMHTMGALLIGLSVFFLTFP</sequence>
<evidence type="ECO:0000256" key="20">
    <source>
        <dbReference type="SAM" id="SignalP"/>
    </source>
</evidence>
<keyword evidence="5" id="KW-1003">Cell membrane</keyword>
<keyword evidence="12" id="KW-0325">Glycoprotein</keyword>
<evidence type="ECO:0000256" key="19">
    <source>
        <dbReference type="SAM" id="Phobius"/>
    </source>
</evidence>
<keyword evidence="6" id="KW-0336">GPI-anchor</keyword>
<dbReference type="Gene3D" id="3.20.20.80">
    <property type="entry name" value="Glycosidases"/>
    <property type="match status" value="1"/>
</dbReference>
<dbReference type="InterPro" id="IPR000490">
    <property type="entry name" value="Glyco_hydro_17"/>
</dbReference>
<evidence type="ECO:0000256" key="11">
    <source>
        <dbReference type="ARBA" id="ARBA00023157"/>
    </source>
</evidence>
<evidence type="ECO:0000256" key="5">
    <source>
        <dbReference type="ARBA" id="ARBA00022475"/>
    </source>
</evidence>
<evidence type="ECO:0000256" key="13">
    <source>
        <dbReference type="ARBA" id="ARBA00023288"/>
    </source>
</evidence>
<dbReference type="AlphaFoldDB" id="A0AAV1W8W1"/>
<dbReference type="GO" id="GO:0005886">
    <property type="term" value="C:plasma membrane"/>
    <property type="evidence" value="ECO:0007669"/>
    <property type="project" value="UniProtKB-SubCell"/>
</dbReference>
<dbReference type="EC" id="3.2.1.39" evidence="4"/>
<evidence type="ECO:0000256" key="16">
    <source>
        <dbReference type="ARBA" id="ARBA00033417"/>
    </source>
</evidence>
<evidence type="ECO:0000256" key="12">
    <source>
        <dbReference type="ARBA" id="ARBA00023180"/>
    </source>
</evidence>